<comment type="caution">
    <text evidence="3">The sequence shown here is derived from an EMBL/GenBank/DDBJ whole genome shotgun (WGS) entry which is preliminary data.</text>
</comment>
<dbReference type="Gene3D" id="3.30.420.10">
    <property type="entry name" value="Ribonuclease H-like superfamily/Ribonuclease H"/>
    <property type="match status" value="1"/>
</dbReference>
<gene>
    <name evidence="3" type="ORF">NQ315_014078</name>
</gene>
<evidence type="ECO:0000256" key="1">
    <source>
        <dbReference type="SAM" id="MobiDB-lite"/>
    </source>
</evidence>
<dbReference type="InterPro" id="IPR004875">
    <property type="entry name" value="DDE_SF_endonuclease_dom"/>
</dbReference>
<sequence length="752" mass="86724">MDFQSQFFEKSNKTEKFLKPPTEDEDDVTIDMLCGQPNIKKHIGELMSKNIFLRECYNLFQNGKILNWKGEVVTKIVKRVNGWKITINGIMHLWDVLESHGMQSGVGYSKEHLTNAVSDVINKNKTYREAEEHYHTPISVIYHRIKGRNVPIDSTGPGRKTSLSPEVEVIVNCLIARARIGFPCDRKELCELVGEYVKSKNIVTCFKDGVPGTDWYLGFMKRHDNIPLKKPEHLQYARKNARDPFIAYAFYDKLNTTMVTHNLNDDSKRPFIFIADESRFNSDPSRLRAIGEKGKPLSRVSRGSGRESTTVLACISSDGFSLPPFIMYKEAAVQAKWTSEHCFPDTMYGASKNGWMEEPHFFNWFLKMFIPHVNNLRTSRNLPDQAAILLFDGHCSHISVRIVEEALKSNIQLLVKFPSHLTDRIQPLDKCVFGPLKTIWDKLLVNYGKLQMDKTCVHLTREKFAELLGEAWSKGMTKENIISGFQTTGIFPVDPKKFSEDNFSPGALKRYREKQLEQQHLVKQQSETPVFSQEQRPSSINILQDITLRAKIFNQKITHGSPSEISKGLEEKSTRLKQARYGEVLTTPEILLKLKAEEKKRGKAIKTIKRKQRRIARYSNEDIYNLIKCLNIRNEDVNLAKDLYFELYSLKYSLLDRKRTVFVQINLIRLTVQSYHYERAFKRGGLSSTEDNYRRPSKRENPPPIRPGVVRGETGRGASRKKKEPGEPCHWRPTEFGLQFFSFSYFVVGMEV</sequence>
<protein>
    <recommendedName>
        <fullName evidence="2">DDE-1 domain-containing protein</fullName>
    </recommendedName>
</protein>
<feature type="domain" description="DDE-1" evidence="2">
    <location>
        <begin position="307"/>
        <end position="485"/>
    </location>
</feature>
<organism evidence="3 4">
    <name type="scientific">Exocentrus adspersus</name>
    <dbReference type="NCBI Taxonomy" id="1586481"/>
    <lineage>
        <taxon>Eukaryota</taxon>
        <taxon>Metazoa</taxon>
        <taxon>Ecdysozoa</taxon>
        <taxon>Arthropoda</taxon>
        <taxon>Hexapoda</taxon>
        <taxon>Insecta</taxon>
        <taxon>Pterygota</taxon>
        <taxon>Neoptera</taxon>
        <taxon>Endopterygota</taxon>
        <taxon>Coleoptera</taxon>
        <taxon>Polyphaga</taxon>
        <taxon>Cucujiformia</taxon>
        <taxon>Chrysomeloidea</taxon>
        <taxon>Cerambycidae</taxon>
        <taxon>Lamiinae</taxon>
        <taxon>Acanthocinini</taxon>
        <taxon>Exocentrus</taxon>
    </lineage>
</organism>
<dbReference type="AlphaFoldDB" id="A0AAV8VVN7"/>
<feature type="compositionally biased region" description="Basic and acidic residues" evidence="1">
    <location>
        <begin position="691"/>
        <end position="701"/>
    </location>
</feature>
<dbReference type="Proteomes" id="UP001159042">
    <property type="component" value="Unassembled WGS sequence"/>
</dbReference>
<dbReference type="GO" id="GO:0005634">
    <property type="term" value="C:nucleus"/>
    <property type="evidence" value="ECO:0007669"/>
    <property type="project" value="TreeGrafter"/>
</dbReference>
<dbReference type="EMBL" id="JANEYG010000027">
    <property type="protein sequence ID" value="KAJ8918210.1"/>
    <property type="molecule type" value="Genomic_DNA"/>
</dbReference>
<dbReference type="Pfam" id="PF03184">
    <property type="entry name" value="DDE_1"/>
    <property type="match status" value="1"/>
</dbReference>
<dbReference type="GO" id="GO:0003677">
    <property type="term" value="F:DNA binding"/>
    <property type="evidence" value="ECO:0007669"/>
    <property type="project" value="TreeGrafter"/>
</dbReference>
<dbReference type="InterPro" id="IPR050863">
    <property type="entry name" value="CenT-Element_Derived"/>
</dbReference>
<dbReference type="PANTHER" id="PTHR19303:SF74">
    <property type="entry name" value="POGO TRANSPOSABLE ELEMENT WITH KRAB DOMAIN"/>
    <property type="match status" value="1"/>
</dbReference>
<proteinExistence type="predicted"/>
<dbReference type="PANTHER" id="PTHR19303">
    <property type="entry name" value="TRANSPOSON"/>
    <property type="match status" value="1"/>
</dbReference>
<accession>A0AAV8VVN7</accession>
<evidence type="ECO:0000313" key="4">
    <source>
        <dbReference type="Proteomes" id="UP001159042"/>
    </source>
</evidence>
<keyword evidence="4" id="KW-1185">Reference proteome</keyword>
<dbReference type="InterPro" id="IPR036397">
    <property type="entry name" value="RNaseH_sf"/>
</dbReference>
<feature type="region of interest" description="Disordered" evidence="1">
    <location>
        <begin position="686"/>
        <end position="730"/>
    </location>
</feature>
<evidence type="ECO:0000313" key="3">
    <source>
        <dbReference type="EMBL" id="KAJ8918210.1"/>
    </source>
</evidence>
<evidence type="ECO:0000259" key="2">
    <source>
        <dbReference type="Pfam" id="PF03184"/>
    </source>
</evidence>
<name>A0AAV8VVN7_9CUCU</name>
<reference evidence="3 4" key="1">
    <citation type="journal article" date="2023" name="Insect Mol. Biol.">
        <title>Genome sequencing provides insights into the evolution of gene families encoding plant cell wall-degrading enzymes in longhorned beetles.</title>
        <authorList>
            <person name="Shin N.R."/>
            <person name="Okamura Y."/>
            <person name="Kirsch R."/>
            <person name="Pauchet Y."/>
        </authorList>
    </citation>
    <scope>NUCLEOTIDE SEQUENCE [LARGE SCALE GENOMIC DNA]</scope>
    <source>
        <tissue evidence="3">Midgut</tissue>
    </source>
</reference>